<evidence type="ECO:0000256" key="6">
    <source>
        <dbReference type="ARBA" id="ARBA00022723"/>
    </source>
</evidence>
<evidence type="ECO:0000256" key="9">
    <source>
        <dbReference type="PIRSR" id="PIRSR600760-2"/>
    </source>
</evidence>
<dbReference type="GO" id="GO:0006020">
    <property type="term" value="P:inositol metabolic process"/>
    <property type="evidence" value="ECO:0007669"/>
    <property type="project" value="TreeGrafter"/>
</dbReference>
<dbReference type="GO" id="GO:0046872">
    <property type="term" value="F:metal ion binding"/>
    <property type="evidence" value="ECO:0007669"/>
    <property type="project" value="UniProtKB-KW"/>
</dbReference>
<evidence type="ECO:0000256" key="10">
    <source>
        <dbReference type="RuleBase" id="RU364068"/>
    </source>
</evidence>
<dbReference type="PANTHER" id="PTHR20854:SF4">
    <property type="entry name" value="INOSITOL-1-MONOPHOSPHATASE-RELATED"/>
    <property type="match status" value="1"/>
</dbReference>
<evidence type="ECO:0000313" key="12">
    <source>
        <dbReference type="Proteomes" id="UP000004169"/>
    </source>
</evidence>
<keyword evidence="6 9" id="KW-0479">Metal-binding</keyword>
<dbReference type="GO" id="GO:0046854">
    <property type="term" value="P:phosphatidylinositol phosphate biosynthetic process"/>
    <property type="evidence" value="ECO:0007669"/>
    <property type="project" value="InterPro"/>
</dbReference>
<sequence>MVSQDVFVHPGNSFLVRKTLAVMVRSALLNVMMGAARKAARSLVRDYGEIENLQVSRKGPSDFVSSADIKVEKTLRQELKKARPAYGFLMEEGGEIIGDDRSNRWIVDPIDGTTNFLHGIPNFCISIALEREGELIAGVIYQPLGDEMFHAEKGAGAFLNERRLRVSARRKLEDSVLATGIPFHGRGGHEPFLRELGAVMKNVAGVRRFGSAALDLAYVAAGRCDGYWEAGIKPWDIAAGIVLVREAGGYVTDYEGGNKLLETGEIIAGNDHLHQPLLRLIKSAHA</sequence>
<dbReference type="InterPro" id="IPR020583">
    <property type="entry name" value="Inositol_monoP_metal-BS"/>
</dbReference>
<reference evidence="11 12" key="1">
    <citation type="journal article" date="2012" name="J. Bacteriol.">
        <title>Draft Genome Sequence of the Purple Photosynthetic Bacterium Phaeospirillum molischianum DSM120, a Particularly Versatile Bacterium.</title>
        <authorList>
            <person name="Duquesne K."/>
            <person name="Prima V."/>
            <person name="Ji B."/>
            <person name="Rouy Z."/>
            <person name="Medigue C."/>
            <person name="Talla E."/>
            <person name="Sturgis J.N."/>
        </authorList>
    </citation>
    <scope>NUCLEOTIDE SEQUENCE [LARGE SCALE GENOMIC DNA]</scope>
    <source>
        <strain evidence="12">DSM120</strain>
    </source>
</reference>
<dbReference type="InterPro" id="IPR020550">
    <property type="entry name" value="Inositol_monophosphatase_CS"/>
</dbReference>
<evidence type="ECO:0000256" key="1">
    <source>
        <dbReference type="ARBA" id="ARBA00001033"/>
    </source>
</evidence>
<dbReference type="PRINTS" id="PR00377">
    <property type="entry name" value="IMPHPHTASES"/>
</dbReference>
<dbReference type="SUPFAM" id="SSF56655">
    <property type="entry name" value="Carbohydrate phosphatase"/>
    <property type="match status" value="1"/>
</dbReference>
<dbReference type="GO" id="GO:0008934">
    <property type="term" value="F:inositol monophosphate 1-phosphatase activity"/>
    <property type="evidence" value="ECO:0007669"/>
    <property type="project" value="InterPro"/>
</dbReference>
<dbReference type="Pfam" id="PF00459">
    <property type="entry name" value="Inositol_P"/>
    <property type="match status" value="1"/>
</dbReference>
<organism evidence="11 12">
    <name type="scientific">Magnetospirillum molischianum DSM 120</name>
    <dbReference type="NCBI Taxonomy" id="1150626"/>
    <lineage>
        <taxon>Bacteria</taxon>
        <taxon>Pseudomonadati</taxon>
        <taxon>Pseudomonadota</taxon>
        <taxon>Alphaproteobacteria</taxon>
        <taxon>Rhodospirillales</taxon>
        <taxon>Rhodospirillaceae</taxon>
        <taxon>Magnetospirillum</taxon>
    </lineage>
</organism>
<dbReference type="InterPro" id="IPR033942">
    <property type="entry name" value="IMPase"/>
</dbReference>
<feature type="binding site" evidence="9">
    <location>
        <position position="110"/>
    </location>
    <ligand>
        <name>Mg(2+)</name>
        <dbReference type="ChEBI" id="CHEBI:18420"/>
        <label>1</label>
        <note>catalytic</note>
    </ligand>
</feature>
<dbReference type="PRINTS" id="PR01959">
    <property type="entry name" value="SBIMPHPHTASE"/>
</dbReference>
<dbReference type="FunFam" id="3.30.540.10:FF:000003">
    <property type="entry name" value="Inositol-1-monophosphatase"/>
    <property type="match status" value="1"/>
</dbReference>
<evidence type="ECO:0000256" key="7">
    <source>
        <dbReference type="ARBA" id="ARBA00022801"/>
    </source>
</evidence>
<dbReference type="EMBL" id="CAHP01000054">
    <property type="protein sequence ID" value="CCG43156.1"/>
    <property type="molecule type" value="Genomic_DNA"/>
</dbReference>
<dbReference type="InterPro" id="IPR022337">
    <property type="entry name" value="Inositol_monophosphatase_SuhB"/>
</dbReference>
<dbReference type="AlphaFoldDB" id="H8FXR8"/>
<dbReference type="eggNOG" id="COG0483">
    <property type="taxonomic scope" value="Bacteria"/>
</dbReference>
<dbReference type="PROSITE" id="PS00630">
    <property type="entry name" value="IMP_2"/>
    <property type="match status" value="1"/>
</dbReference>
<feature type="binding site" evidence="9">
    <location>
        <position position="108"/>
    </location>
    <ligand>
        <name>Mg(2+)</name>
        <dbReference type="ChEBI" id="CHEBI:18420"/>
        <label>1</label>
        <note>catalytic</note>
    </ligand>
</feature>
<dbReference type="Proteomes" id="UP000004169">
    <property type="component" value="Unassembled WGS sequence"/>
</dbReference>
<dbReference type="CDD" id="cd01639">
    <property type="entry name" value="IMPase"/>
    <property type="match status" value="1"/>
</dbReference>
<feature type="binding site" evidence="9">
    <location>
        <position position="236"/>
    </location>
    <ligand>
        <name>Mg(2+)</name>
        <dbReference type="ChEBI" id="CHEBI:18420"/>
        <label>1</label>
        <note>catalytic</note>
    </ligand>
</feature>
<feature type="binding site" evidence="9">
    <location>
        <position position="91"/>
    </location>
    <ligand>
        <name>Mg(2+)</name>
        <dbReference type="ChEBI" id="CHEBI:18420"/>
        <label>1</label>
        <note>catalytic</note>
    </ligand>
</feature>
<dbReference type="Gene3D" id="3.40.190.80">
    <property type="match status" value="1"/>
</dbReference>
<keyword evidence="7 10" id="KW-0378">Hydrolase</keyword>
<dbReference type="GO" id="GO:0007165">
    <property type="term" value="P:signal transduction"/>
    <property type="evidence" value="ECO:0007669"/>
    <property type="project" value="TreeGrafter"/>
</dbReference>
<evidence type="ECO:0000256" key="4">
    <source>
        <dbReference type="ARBA" id="ARBA00013106"/>
    </source>
</evidence>
<comment type="cofactor">
    <cofactor evidence="2 9 10">
        <name>Mg(2+)</name>
        <dbReference type="ChEBI" id="CHEBI:18420"/>
    </cofactor>
</comment>
<evidence type="ECO:0000256" key="5">
    <source>
        <dbReference type="ARBA" id="ARBA00019784"/>
    </source>
</evidence>
<gene>
    <name evidence="11" type="ORF">PHAMO_580062</name>
</gene>
<comment type="catalytic activity">
    <reaction evidence="1 10">
        <text>a myo-inositol phosphate + H2O = myo-inositol + phosphate</text>
        <dbReference type="Rhea" id="RHEA:24056"/>
        <dbReference type="ChEBI" id="CHEBI:15377"/>
        <dbReference type="ChEBI" id="CHEBI:17268"/>
        <dbReference type="ChEBI" id="CHEBI:43474"/>
        <dbReference type="ChEBI" id="CHEBI:84139"/>
        <dbReference type="EC" id="3.1.3.25"/>
    </reaction>
</comment>
<dbReference type="PANTHER" id="PTHR20854">
    <property type="entry name" value="INOSITOL MONOPHOSPHATASE"/>
    <property type="match status" value="1"/>
</dbReference>
<evidence type="ECO:0000256" key="8">
    <source>
        <dbReference type="ARBA" id="ARBA00022842"/>
    </source>
</evidence>
<keyword evidence="12" id="KW-1185">Reference proteome</keyword>
<accession>H8FXR8</accession>
<proteinExistence type="inferred from homology"/>
<keyword evidence="8 9" id="KW-0460">Magnesium</keyword>
<dbReference type="InterPro" id="IPR000760">
    <property type="entry name" value="Inositol_monophosphatase-like"/>
</dbReference>
<dbReference type="EC" id="3.1.3.25" evidence="4 10"/>
<dbReference type="STRING" id="1150626.PHAMO_580062"/>
<dbReference type="PROSITE" id="PS00629">
    <property type="entry name" value="IMP_1"/>
    <property type="match status" value="1"/>
</dbReference>
<protein>
    <recommendedName>
        <fullName evidence="5 10">Inositol-1-monophosphatase</fullName>
        <ecNumber evidence="4 10">3.1.3.25</ecNumber>
    </recommendedName>
</protein>
<name>H8FXR8_MAGML</name>
<comment type="similarity">
    <text evidence="3 10">Belongs to the inositol monophosphatase superfamily.</text>
</comment>
<evidence type="ECO:0000256" key="2">
    <source>
        <dbReference type="ARBA" id="ARBA00001946"/>
    </source>
</evidence>
<comment type="caution">
    <text evidence="11">The sequence shown here is derived from an EMBL/GenBank/DDBJ whole genome shotgun (WGS) entry which is preliminary data.</text>
</comment>
<dbReference type="FunFam" id="3.40.190.80:FF:000002">
    <property type="entry name" value="Inositol-1-monophosphatase"/>
    <property type="match status" value="1"/>
</dbReference>
<feature type="binding site" evidence="9">
    <location>
        <position position="111"/>
    </location>
    <ligand>
        <name>Mg(2+)</name>
        <dbReference type="ChEBI" id="CHEBI:18420"/>
        <label>1</label>
        <note>catalytic</note>
    </ligand>
</feature>
<evidence type="ECO:0000256" key="3">
    <source>
        <dbReference type="ARBA" id="ARBA00009759"/>
    </source>
</evidence>
<dbReference type="Gene3D" id="3.30.540.10">
    <property type="entry name" value="Fructose-1,6-Bisphosphatase, subunit A, domain 1"/>
    <property type="match status" value="1"/>
</dbReference>
<evidence type="ECO:0000313" key="11">
    <source>
        <dbReference type="EMBL" id="CCG43156.1"/>
    </source>
</evidence>